<organism evidence="2 3">
    <name type="scientific">Aspergillus granulosus</name>
    <dbReference type="NCBI Taxonomy" id="176169"/>
    <lineage>
        <taxon>Eukaryota</taxon>
        <taxon>Fungi</taxon>
        <taxon>Dikarya</taxon>
        <taxon>Ascomycota</taxon>
        <taxon>Pezizomycotina</taxon>
        <taxon>Eurotiomycetes</taxon>
        <taxon>Eurotiomycetidae</taxon>
        <taxon>Eurotiales</taxon>
        <taxon>Aspergillaceae</taxon>
        <taxon>Aspergillus</taxon>
        <taxon>Aspergillus subgen. Nidulantes</taxon>
    </lineage>
</organism>
<sequence>MSPPEKHGGGYVPSINDPARLFYFPNDRNPSLPSTTAAGDRSQTPATSDLSSNPFRLGDRVLSFPHPSPGIFPKSNFQSTLLGSNHALHQHSFPHRGGPPPTSAADIQQSQYVTSSGFSLSTLAARGLSGDQSTVLSSQPSKPGTCLTGASTPGEQPEDMSIESFQWNTSEANISTHSYLLE</sequence>
<comment type="caution">
    <text evidence="2">The sequence shown here is derived from an EMBL/GenBank/DDBJ whole genome shotgun (WGS) entry which is preliminary data.</text>
</comment>
<dbReference type="EMBL" id="JBFXLT010000272">
    <property type="protein sequence ID" value="KAL2801661.1"/>
    <property type="molecule type" value="Genomic_DNA"/>
</dbReference>
<evidence type="ECO:0000313" key="2">
    <source>
        <dbReference type="EMBL" id="KAL2801661.1"/>
    </source>
</evidence>
<name>A0ABR4GS01_9EURO</name>
<feature type="compositionally biased region" description="Polar residues" evidence="1">
    <location>
        <begin position="28"/>
        <end position="54"/>
    </location>
</feature>
<feature type="region of interest" description="Disordered" evidence="1">
    <location>
        <begin position="131"/>
        <end position="160"/>
    </location>
</feature>
<keyword evidence="3" id="KW-1185">Reference proteome</keyword>
<feature type="region of interest" description="Disordered" evidence="1">
    <location>
        <begin position="86"/>
        <end position="106"/>
    </location>
</feature>
<feature type="region of interest" description="Disordered" evidence="1">
    <location>
        <begin position="1"/>
        <end position="58"/>
    </location>
</feature>
<evidence type="ECO:0000313" key="3">
    <source>
        <dbReference type="Proteomes" id="UP001610334"/>
    </source>
</evidence>
<evidence type="ECO:0000256" key="1">
    <source>
        <dbReference type="SAM" id="MobiDB-lite"/>
    </source>
</evidence>
<protein>
    <submittedName>
        <fullName evidence="2">Uncharacterized protein</fullName>
    </submittedName>
</protein>
<accession>A0ABR4GS01</accession>
<reference evidence="2 3" key="1">
    <citation type="submission" date="2024-07" db="EMBL/GenBank/DDBJ databases">
        <title>Section-level genome sequencing and comparative genomics of Aspergillus sections Usti and Cavernicolus.</title>
        <authorList>
            <consortium name="Lawrence Berkeley National Laboratory"/>
            <person name="Nybo J.L."/>
            <person name="Vesth T.C."/>
            <person name="Theobald S."/>
            <person name="Frisvad J.C."/>
            <person name="Larsen T.O."/>
            <person name="Kjaerboelling I."/>
            <person name="Rothschild-Mancinelli K."/>
            <person name="Lyhne E.K."/>
            <person name="Kogle M.E."/>
            <person name="Barry K."/>
            <person name="Clum A."/>
            <person name="Na H."/>
            <person name="Ledsgaard L."/>
            <person name="Lin J."/>
            <person name="Lipzen A."/>
            <person name="Kuo A."/>
            <person name="Riley R."/>
            <person name="Mondo S."/>
            <person name="Labutti K."/>
            <person name="Haridas S."/>
            <person name="Pangalinan J."/>
            <person name="Salamov A.A."/>
            <person name="Simmons B.A."/>
            <person name="Magnuson J.K."/>
            <person name="Chen J."/>
            <person name="Drula E."/>
            <person name="Henrissat B."/>
            <person name="Wiebenga A."/>
            <person name="Lubbers R.J."/>
            <person name="Gomes A.C."/>
            <person name="Makela M.R."/>
            <person name="Stajich J."/>
            <person name="Grigoriev I.V."/>
            <person name="Mortensen U.H."/>
            <person name="De Vries R.P."/>
            <person name="Baker S.E."/>
            <person name="Andersen M.R."/>
        </authorList>
    </citation>
    <scope>NUCLEOTIDE SEQUENCE [LARGE SCALE GENOMIC DNA]</scope>
    <source>
        <strain evidence="2 3">CBS 588.65</strain>
    </source>
</reference>
<proteinExistence type="predicted"/>
<feature type="compositionally biased region" description="Polar residues" evidence="1">
    <location>
        <begin position="131"/>
        <end position="154"/>
    </location>
</feature>
<gene>
    <name evidence="2" type="ORF">BJX63DRAFT_162889</name>
</gene>
<dbReference type="Proteomes" id="UP001610334">
    <property type="component" value="Unassembled WGS sequence"/>
</dbReference>